<accession>A0A174W1G9</accession>
<feature type="compositionally biased region" description="Low complexity" evidence="1">
    <location>
        <begin position="67"/>
        <end position="82"/>
    </location>
</feature>
<feature type="region of interest" description="Disordered" evidence="1">
    <location>
        <begin position="55"/>
        <end position="82"/>
    </location>
</feature>
<protein>
    <submittedName>
        <fullName evidence="2">Uncharacterized protein</fullName>
    </submittedName>
</protein>
<dbReference type="EMBL" id="CYZT01001009">
    <property type="protein sequence ID" value="CUQ38308.1"/>
    <property type="molecule type" value="Genomic_DNA"/>
</dbReference>
<proteinExistence type="predicted"/>
<organism evidence="2 3">
    <name type="scientific">Flavonifractor plautii</name>
    <name type="common">Fusobacterium plautii</name>
    <dbReference type="NCBI Taxonomy" id="292800"/>
    <lineage>
        <taxon>Bacteria</taxon>
        <taxon>Bacillati</taxon>
        <taxon>Bacillota</taxon>
        <taxon>Clostridia</taxon>
        <taxon>Eubacteriales</taxon>
        <taxon>Oscillospiraceae</taxon>
        <taxon>Flavonifractor</taxon>
    </lineage>
</organism>
<name>A0A174W1G9_FLAPL</name>
<evidence type="ECO:0000313" key="2">
    <source>
        <dbReference type="EMBL" id="CUQ38308.1"/>
    </source>
</evidence>
<dbReference type="Proteomes" id="UP000095746">
    <property type="component" value="Unassembled WGS sequence"/>
</dbReference>
<evidence type="ECO:0000313" key="3">
    <source>
        <dbReference type="Proteomes" id="UP000095746"/>
    </source>
</evidence>
<sequence>MARTVPAAAFPAAPGSTALARTWAEVCPAFKTPASVVSKRTWAAVMHTVPSGMLRSASGGWSVSKESTPTAAVAARRSSPRS</sequence>
<gene>
    <name evidence="2" type="ORF">ERS852411_04332</name>
</gene>
<reference evidence="2 3" key="1">
    <citation type="submission" date="2015-09" db="EMBL/GenBank/DDBJ databases">
        <authorList>
            <consortium name="Pathogen Informatics"/>
        </authorList>
    </citation>
    <scope>NUCLEOTIDE SEQUENCE [LARGE SCALE GENOMIC DNA]</scope>
    <source>
        <strain evidence="2 3">2789STDY5608854</strain>
    </source>
</reference>
<evidence type="ECO:0000256" key="1">
    <source>
        <dbReference type="SAM" id="MobiDB-lite"/>
    </source>
</evidence>
<dbReference type="AlphaFoldDB" id="A0A174W1G9"/>